<proteinExistence type="predicted"/>
<comment type="caution">
    <text evidence="3">The sequence shown here is derived from an EMBL/GenBank/DDBJ whole genome shotgun (WGS) entry which is preliminary data.</text>
</comment>
<keyword evidence="4" id="KW-1185">Reference proteome</keyword>
<keyword evidence="2" id="KW-1133">Transmembrane helix</keyword>
<evidence type="ECO:0000313" key="3">
    <source>
        <dbReference type="EMBL" id="TLQ42057.1"/>
    </source>
</evidence>
<sequence>MIVLGFLLALTAGGFAAIGVAENFQGGSQYAVEIFGNQIATLGPSGLFLSGVALTLIFCLGLAMAAAGLKQRRRVRRALSSTAPTEPEAPRSQPAHRHRRLLGH</sequence>
<feature type="region of interest" description="Disordered" evidence="1">
    <location>
        <begin position="76"/>
        <end position="104"/>
    </location>
</feature>
<feature type="transmembrane region" description="Helical" evidence="2">
    <location>
        <begin position="45"/>
        <end position="69"/>
    </location>
</feature>
<dbReference type="RefSeq" id="WP_138051467.1">
    <property type="nucleotide sequence ID" value="NZ_VAWE01000001.1"/>
</dbReference>
<evidence type="ECO:0000313" key="4">
    <source>
        <dbReference type="Proteomes" id="UP000305921"/>
    </source>
</evidence>
<feature type="compositionally biased region" description="Basic residues" evidence="1">
    <location>
        <begin position="94"/>
        <end position="104"/>
    </location>
</feature>
<evidence type="ECO:0000256" key="2">
    <source>
        <dbReference type="SAM" id="Phobius"/>
    </source>
</evidence>
<dbReference type="EMBL" id="VAWE01000001">
    <property type="protein sequence ID" value="TLQ42057.1"/>
    <property type="molecule type" value="Genomic_DNA"/>
</dbReference>
<evidence type="ECO:0000256" key="1">
    <source>
        <dbReference type="SAM" id="MobiDB-lite"/>
    </source>
</evidence>
<dbReference type="OrthoDB" id="4239811at2"/>
<accession>A0A5R9DY01</accession>
<keyword evidence="2" id="KW-0472">Membrane</keyword>
<reference evidence="3 4" key="1">
    <citation type="submission" date="2019-05" db="EMBL/GenBank/DDBJ databases">
        <title>Streptomyces marianii sp. nov., a novel marine actinomycete from southern coast of India.</title>
        <authorList>
            <person name="Iniyan A.M."/>
            <person name="Wink J."/>
            <person name="Ramprasad E."/>
            <person name="Ramana C.V."/>
            <person name="Bunk B."/>
            <person name="Sproer C."/>
            <person name="Joseph F.-J.R.S."/>
            <person name="Vincent S.G.P."/>
        </authorList>
    </citation>
    <scope>NUCLEOTIDE SEQUENCE [LARGE SCALE GENOMIC DNA]</scope>
    <source>
        <strain evidence="3 4">ICN19</strain>
    </source>
</reference>
<name>A0A5R9DY01_9ACTN</name>
<dbReference type="Proteomes" id="UP000305921">
    <property type="component" value="Unassembled WGS sequence"/>
</dbReference>
<organism evidence="3 4">
    <name type="scientific">Streptomyces marianii</name>
    <dbReference type="NCBI Taxonomy" id="1817406"/>
    <lineage>
        <taxon>Bacteria</taxon>
        <taxon>Bacillati</taxon>
        <taxon>Actinomycetota</taxon>
        <taxon>Actinomycetes</taxon>
        <taxon>Kitasatosporales</taxon>
        <taxon>Streptomycetaceae</taxon>
        <taxon>Streptomyces</taxon>
    </lineage>
</organism>
<keyword evidence="2" id="KW-0812">Transmembrane</keyword>
<dbReference type="AlphaFoldDB" id="A0A5R9DY01"/>
<gene>
    <name evidence="3" type="ORF">FEF34_01220</name>
</gene>
<protein>
    <submittedName>
        <fullName evidence="3">Uncharacterized protein</fullName>
    </submittedName>
</protein>